<feature type="domain" description="NIF system FeS cluster assembly NifU N-terminal" evidence="2">
    <location>
        <begin position="10"/>
        <end position="131"/>
    </location>
</feature>
<dbReference type="AlphaFoldDB" id="A0A0F4L0F8"/>
<dbReference type="PATRIC" id="fig|1218508.4.peg.98"/>
<gene>
    <name evidence="3" type="ORF">JG29_00940</name>
</gene>
<dbReference type="CDD" id="cd06664">
    <property type="entry name" value="IscU_like"/>
    <property type="match status" value="1"/>
</dbReference>
<name>A0A0F4L0F8_9LACO</name>
<accession>A0A0F4L0F8</accession>
<dbReference type="GO" id="GO:0005506">
    <property type="term" value="F:iron ion binding"/>
    <property type="evidence" value="ECO:0007669"/>
    <property type="project" value="InterPro"/>
</dbReference>
<evidence type="ECO:0000313" key="3">
    <source>
        <dbReference type="EMBL" id="KJY51051.1"/>
    </source>
</evidence>
<evidence type="ECO:0000313" key="4">
    <source>
        <dbReference type="Proteomes" id="UP000033695"/>
    </source>
</evidence>
<organism evidence="3 4">
    <name type="scientific">Bombilactobacillus mellis</name>
    <dbReference type="NCBI Taxonomy" id="1218508"/>
    <lineage>
        <taxon>Bacteria</taxon>
        <taxon>Bacillati</taxon>
        <taxon>Bacillota</taxon>
        <taxon>Bacilli</taxon>
        <taxon>Lactobacillales</taxon>
        <taxon>Lactobacillaceae</taxon>
        <taxon>Bombilactobacillus</taxon>
    </lineage>
</organism>
<dbReference type="GO" id="GO:0051536">
    <property type="term" value="F:iron-sulfur cluster binding"/>
    <property type="evidence" value="ECO:0007669"/>
    <property type="project" value="InterPro"/>
</dbReference>
<dbReference type="OrthoDB" id="9804157at2"/>
<dbReference type="Gene3D" id="3.90.1010.10">
    <property type="match status" value="1"/>
</dbReference>
<dbReference type="NCBIfam" id="TIGR01994">
    <property type="entry name" value="SUF_scaf_2"/>
    <property type="match status" value="1"/>
</dbReference>
<keyword evidence="4" id="KW-1185">Reference proteome</keyword>
<comment type="similarity">
    <text evidence="1">Belongs to the NifU family.</text>
</comment>
<dbReference type="PANTHER" id="PTHR10093">
    <property type="entry name" value="IRON-SULFUR CLUSTER ASSEMBLY ENZYME NIFU HOMOLOG"/>
    <property type="match status" value="1"/>
</dbReference>
<sequence>MSLSKLNNLYREVILDHAQHPHNYGAIANANYCATLENTSCGDLIHLQLYLNSQDTITQIGFTGNGCTISQASASMMTDAIKGKTKEQALLRAHIFSQMMLGVQCTQADLSLLQDAAILAVVVKFPTRIKCATLAWWSLKKALKENEGE</sequence>
<dbReference type="HOGENOM" id="CLU_079283_4_0_9"/>
<dbReference type="STRING" id="1218508.JG29_00940"/>
<reference evidence="3 4" key="1">
    <citation type="submission" date="2014-12" db="EMBL/GenBank/DDBJ databases">
        <title>Comparative genomics of the lactic acid bacteria isolated from the honey bee gut.</title>
        <authorList>
            <person name="Ellegaard K.M."/>
            <person name="Tamarit D."/>
            <person name="Javelind E."/>
            <person name="Olofsson T."/>
            <person name="Andersson S.G."/>
            <person name="Vasquez A."/>
        </authorList>
    </citation>
    <scope>NUCLEOTIDE SEQUENCE [LARGE SCALE GENOMIC DNA]</scope>
    <source>
        <strain evidence="3 4">Hon2</strain>
    </source>
</reference>
<dbReference type="RefSeq" id="WP_045922014.1">
    <property type="nucleotide sequence ID" value="NZ_JBHTHW010000004.1"/>
</dbReference>
<comment type="caution">
    <text evidence="3">The sequence shown here is derived from an EMBL/GenBank/DDBJ whole genome shotgun (WGS) entry which is preliminary data.</text>
</comment>
<evidence type="ECO:0000256" key="1">
    <source>
        <dbReference type="ARBA" id="ARBA00006420"/>
    </source>
</evidence>
<dbReference type="EMBL" id="JXBZ01000002">
    <property type="protein sequence ID" value="KJY51051.1"/>
    <property type="molecule type" value="Genomic_DNA"/>
</dbReference>
<dbReference type="Pfam" id="PF01592">
    <property type="entry name" value="NifU_N"/>
    <property type="match status" value="1"/>
</dbReference>
<dbReference type="InterPro" id="IPR002871">
    <property type="entry name" value="NIF_FeS_clus_asmbl_NifU_N"/>
</dbReference>
<dbReference type="SUPFAM" id="SSF82649">
    <property type="entry name" value="SufE/NifU"/>
    <property type="match status" value="1"/>
</dbReference>
<dbReference type="FunFam" id="3.90.1010.10:FF:000002">
    <property type="entry name" value="Iron-sulfur cluster assembly scaffold protein NifU"/>
    <property type="match status" value="1"/>
</dbReference>
<protein>
    <submittedName>
        <fullName evidence="3">SUF system FeS assembly protein, NifU family</fullName>
    </submittedName>
</protein>
<evidence type="ECO:0000259" key="2">
    <source>
        <dbReference type="Pfam" id="PF01592"/>
    </source>
</evidence>
<dbReference type="Proteomes" id="UP000033695">
    <property type="component" value="Unassembled WGS sequence"/>
</dbReference>
<proteinExistence type="inferred from homology"/>
<dbReference type="GO" id="GO:0016226">
    <property type="term" value="P:iron-sulfur cluster assembly"/>
    <property type="evidence" value="ECO:0007669"/>
    <property type="project" value="InterPro"/>
</dbReference>